<dbReference type="EMBL" id="JAVYJV010000015">
    <property type="protein sequence ID" value="KAK4351767.1"/>
    <property type="molecule type" value="Genomic_DNA"/>
</dbReference>
<evidence type="ECO:0000256" key="2">
    <source>
        <dbReference type="ARBA" id="ARBA00023125"/>
    </source>
</evidence>
<dbReference type="GO" id="GO:0006355">
    <property type="term" value="P:regulation of DNA-templated transcription"/>
    <property type="evidence" value="ECO:0007669"/>
    <property type="project" value="InterPro"/>
</dbReference>
<evidence type="ECO:0000256" key="4">
    <source>
        <dbReference type="ARBA" id="ARBA00023242"/>
    </source>
</evidence>
<evidence type="ECO:0000259" key="5">
    <source>
        <dbReference type="PROSITE" id="PS51005"/>
    </source>
</evidence>
<evidence type="ECO:0000256" key="1">
    <source>
        <dbReference type="ARBA" id="ARBA00023015"/>
    </source>
</evidence>
<dbReference type="FunFam" id="2.170.150.80:FF:000006">
    <property type="entry name" value="NAC domain-containing protein 100-like"/>
    <property type="match status" value="1"/>
</dbReference>
<sequence length="385" mass="43758">MLAMEEILCELNREDMNEQGLPPGFRFHPTDEELITFYLASKVFNGSFCGIQIAEVDLNRCEPWELPEVAKTGEREWYFFSMRDRKYPTGLRTNRGTGSGYWKATGKDREVYSATNGALLGMKKTLVFYKGRAPTGEKTKWVMHEYRLDGDFSYRYSSKEEWVICRILHKVGEKKNTIYQTGGQNYGYPTLKTWSSAASSTLCNTTAMNSPLVEITPKISTTTTLWQQESLQISQNSVQSLHNLYLFHHHENDLMKSIFINPINNNVSQTNLFPMNNGTTINNSTGTTKRYEDDKHEVDTNKSSSLSSNILFIDQQICNSSRKNETILKTEGGFSSYSGCYNDQDAFGMNSDWSALVGMEEGIPCNFNNMNCPIKVAAESWPLDL</sequence>
<reference evidence="6" key="1">
    <citation type="submission" date="2023-12" db="EMBL/GenBank/DDBJ databases">
        <title>Genome assembly of Anisodus tanguticus.</title>
        <authorList>
            <person name="Wang Y.-J."/>
        </authorList>
    </citation>
    <scope>NUCLEOTIDE SEQUENCE</scope>
    <source>
        <strain evidence="6">KB-2021</strain>
        <tissue evidence="6">Leaf</tissue>
    </source>
</reference>
<dbReference type="Pfam" id="PF02365">
    <property type="entry name" value="NAM"/>
    <property type="match status" value="1"/>
</dbReference>
<comment type="caution">
    <text evidence="6">The sequence shown here is derived from an EMBL/GenBank/DDBJ whole genome shotgun (WGS) entry which is preliminary data.</text>
</comment>
<dbReference type="SUPFAM" id="SSF101941">
    <property type="entry name" value="NAC domain"/>
    <property type="match status" value="1"/>
</dbReference>
<dbReference type="InterPro" id="IPR036093">
    <property type="entry name" value="NAC_dom_sf"/>
</dbReference>
<keyword evidence="4" id="KW-0539">Nucleus</keyword>
<dbReference type="Proteomes" id="UP001291623">
    <property type="component" value="Unassembled WGS sequence"/>
</dbReference>
<keyword evidence="1" id="KW-0805">Transcription regulation</keyword>
<keyword evidence="7" id="KW-1185">Reference proteome</keyword>
<name>A0AAE1RJD7_9SOLA</name>
<proteinExistence type="predicted"/>
<keyword evidence="2" id="KW-0238">DNA-binding</keyword>
<protein>
    <recommendedName>
        <fullName evidence="5">NAC domain-containing protein</fullName>
    </recommendedName>
</protein>
<dbReference type="AlphaFoldDB" id="A0AAE1RJD7"/>
<dbReference type="GO" id="GO:0000976">
    <property type="term" value="F:transcription cis-regulatory region binding"/>
    <property type="evidence" value="ECO:0007669"/>
    <property type="project" value="UniProtKB-ARBA"/>
</dbReference>
<gene>
    <name evidence="6" type="ORF">RND71_027285</name>
</gene>
<feature type="domain" description="NAC" evidence="5">
    <location>
        <begin position="21"/>
        <end position="170"/>
    </location>
</feature>
<dbReference type="Gene3D" id="2.170.150.80">
    <property type="entry name" value="NAC domain"/>
    <property type="match status" value="1"/>
</dbReference>
<accession>A0AAE1RJD7</accession>
<evidence type="ECO:0000313" key="6">
    <source>
        <dbReference type="EMBL" id="KAK4351767.1"/>
    </source>
</evidence>
<dbReference type="PANTHER" id="PTHR31744:SF86">
    <property type="entry name" value="PROTEIN CUP-SHAPED COTYLEDON 3"/>
    <property type="match status" value="1"/>
</dbReference>
<keyword evidence="3" id="KW-0804">Transcription</keyword>
<dbReference type="InterPro" id="IPR003441">
    <property type="entry name" value="NAC-dom"/>
</dbReference>
<organism evidence="6 7">
    <name type="scientific">Anisodus tanguticus</name>
    <dbReference type="NCBI Taxonomy" id="243964"/>
    <lineage>
        <taxon>Eukaryota</taxon>
        <taxon>Viridiplantae</taxon>
        <taxon>Streptophyta</taxon>
        <taxon>Embryophyta</taxon>
        <taxon>Tracheophyta</taxon>
        <taxon>Spermatophyta</taxon>
        <taxon>Magnoliopsida</taxon>
        <taxon>eudicotyledons</taxon>
        <taxon>Gunneridae</taxon>
        <taxon>Pentapetalae</taxon>
        <taxon>asterids</taxon>
        <taxon>lamiids</taxon>
        <taxon>Solanales</taxon>
        <taxon>Solanaceae</taxon>
        <taxon>Solanoideae</taxon>
        <taxon>Hyoscyameae</taxon>
        <taxon>Anisodus</taxon>
    </lineage>
</organism>
<dbReference type="PROSITE" id="PS51005">
    <property type="entry name" value="NAC"/>
    <property type="match status" value="1"/>
</dbReference>
<evidence type="ECO:0000256" key="3">
    <source>
        <dbReference type="ARBA" id="ARBA00023163"/>
    </source>
</evidence>
<dbReference type="PANTHER" id="PTHR31744">
    <property type="entry name" value="PROTEIN CUP-SHAPED COTYLEDON 2-RELATED"/>
    <property type="match status" value="1"/>
</dbReference>
<evidence type="ECO:0000313" key="7">
    <source>
        <dbReference type="Proteomes" id="UP001291623"/>
    </source>
</evidence>